<accession>A0AAD6UW96</accession>
<reference evidence="2" key="1">
    <citation type="submission" date="2023-03" db="EMBL/GenBank/DDBJ databases">
        <title>Massive genome expansion in bonnet fungi (Mycena s.s.) driven by repeated elements and novel gene families across ecological guilds.</title>
        <authorList>
            <consortium name="Lawrence Berkeley National Laboratory"/>
            <person name="Harder C.B."/>
            <person name="Miyauchi S."/>
            <person name="Viragh M."/>
            <person name="Kuo A."/>
            <person name="Thoen E."/>
            <person name="Andreopoulos B."/>
            <person name="Lu D."/>
            <person name="Skrede I."/>
            <person name="Drula E."/>
            <person name="Henrissat B."/>
            <person name="Morin E."/>
            <person name="Kohler A."/>
            <person name="Barry K."/>
            <person name="LaButti K."/>
            <person name="Morin E."/>
            <person name="Salamov A."/>
            <person name="Lipzen A."/>
            <person name="Mereny Z."/>
            <person name="Hegedus B."/>
            <person name="Baldrian P."/>
            <person name="Stursova M."/>
            <person name="Weitz H."/>
            <person name="Taylor A."/>
            <person name="Grigoriev I.V."/>
            <person name="Nagy L.G."/>
            <person name="Martin F."/>
            <person name="Kauserud H."/>
        </authorList>
    </citation>
    <scope>NUCLEOTIDE SEQUENCE</scope>
    <source>
        <strain evidence="2">9144</strain>
    </source>
</reference>
<keyword evidence="3" id="KW-1185">Reference proteome</keyword>
<feature type="compositionally biased region" description="Low complexity" evidence="1">
    <location>
        <begin position="59"/>
        <end position="74"/>
    </location>
</feature>
<proteinExistence type="predicted"/>
<evidence type="ECO:0000313" key="3">
    <source>
        <dbReference type="Proteomes" id="UP001219525"/>
    </source>
</evidence>
<dbReference type="Proteomes" id="UP001219525">
    <property type="component" value="Unassembled WGS sequence"/>
</dbReference>
<gene>
    <name evidence="2" type="ORF">GGX14DRAFT_574881</name>
</gene>
<feature type="compositionally biased region" description="Basic and acidic residues" evidence="1">
    <location>
        <begin position="113"/>
        <end position="123"/>
    </location>
</feature>
<evidence type="ECO:0000313" key="2">
    <source>
        <dbReference type="EMBL" id="KAJ7196547.1"/>
    </source>
</evidence>
<sequence length="387" mass="42180">MAPKLALKSTGKPSTAAGKKPVRRAVSESTPLRPRPFLEEDQSRASSSRTPGESGVGGESPSASVSSLSSSQSSMAHEARASQRAGSEQPGSATSGASASTLRAIVEDEAVQDAREVEGRDSPPHGIRITPLPKESAPLQSEESITAALAHRSSVGEMLEYEYPKVFQFAGRILNLYDEPLEVSVLRHHGGYEPRTSYDPLTVLGVPEEALQYHEQGQVDLLRDIVVRYSAPHLGLLWDNISEAVARVANWKMAEDWIVPVNSPLGRHFRLEARSFELMAHLVCALQQILGSLGTFLGDPPRSRFSVDPAFALVRHLERSFEADYVSCAFGSLQLRLTEADRRVRKTLQEIVMGLTGIEGDRLSSIASTTSEVRRAYGKVSPTQELR</sequence>
<dbReference type="AlphaFoldDB" id="A0AAD6UW96"/>
<dbReference type="EMBL" id="JARJCW010000083">
    <property type="protein sequence ID" value="KAJ7196547.1"/>
    <property type="molecule type" value="Genomic_DNA"/>
</dbReference>
<comment type="caution">
    <text evidence="2">The sequence shown here is derived from an EMBL/GenBank/DDBJ whole genome shotgun (WGS) entry which is preliminary data.</text>
</comment>
<feature type="region of interest" description="Disordered" evidence="1">
    <location>
        <begin position="1"/>
        <end position="100"/>
    </location>
</feature>
<protein>
    <submittedName>
        <fullName evidence="2">Uncharacterized protein</fullName>
    </submittedName>
</protein>
<evidence type="ECO:0000256" key="1">
    <source>
        <dbReference type="SAM" id="MobiDB-lite"/>
    </source>
</evidence>
<name>A0AAD6UW96_9AGAR</name>
<feature type="region of interest" description="Disordered" evidence="1">
    <location>
        <begin position="113"/>
        <end position="139"/>
    </location>
</feature>
<feature type="compositionally biased region" description="Low complexity" evidence="1">
    <location>
        <begin position="91"/>
        <end position="100"/>
    </location>
</feature>
<organism evidence="2 3">
    <name type="scientific">Mycena pura</name>
    <dbReference type="NCBI Taxonomy" id="153505"/>
    <lineage>
        <taxon>Eukaryota</taxon>
        <taxon>Fungi</taxon>
        <taxon>Dikarya</taxon>
        <taxon>Basidiomycota</taxon>
        <taxon>Agaricomycotina</taxon>
        <taxon>Agaricomycetes</taxon>
        <taxon>Agaricomycetidae</taxon>
        <taxon>Agaricales</taxon>
        <taxon>Marasmiineae</taxon>
        <taxon>Mycenaceae</taxon>
        <taxon>Mycena</taxon>
    </lineage>
</organism>